<dbReference type="Proteomes" id="UP000009286">
    <property type="component" value="Chromosome"/>
</dbReference>
<evidence type="ECO:0000256" key="14">
    <source>
        <dbReference type="PIRSR" id="PIRSR618044-2"/>
    </source>
</evidence>
<dbReference type="EMBL" id="CP002382">
    <property type="protein sequence ID" value="AEP09586.1"/>
    <property type="molecule type" value="Genomic_DNA"/>
</dbReference>
<dbReference type="Pfam" id="PF07943">
    <property type="entry name" value="PBP5_C"/>
    <property type="match status" value="1"/>
</dbReference>
<keyword evidence="11" id="KW-0961">Cell wall biogenesis/degradation</keyword>
<dbReference type="GO" id="GO:0071555">
    <property type="term" value="P:cell wall organization"/>
    <property type="evidence" value="ECO:0007669"/>
    <property type="project" value="UniProtKB-KW"/>
</dbReference>
<evidence type="ECO:0000256" key="13">
    <source>
        <dbReference type="PIRSR" id="PIRSR618044-1"/>
    </source>
</evidence>
<evidence type="ECO:0000256" key="11">
    <source>
        <dbReference type="ARBA" id="ARBA00023316"/>
    </source>
</evidence>
<feature type="chain" id="PRO_5003432940" description="serine-type D-Ala-D-Ala carboxypeptidase" evidence="16">
    <location>
        <begin position="25"/>
        <end position="424"/>
    </location>
</feature>
<dbReference type="EC" id="3.4.16.4" evidence="4"/>
<dbReference type="SUPFAM" id="SSF69189">
    <property type="entry name" value="Penicillin-binding protein associated domain"/>
    <property type="match status" value="1"/>
</dbReference>
<evidence type="ECO:0000256" key="7">
    <source>
        <dbReference type="ARBA" id="ARBA00022729"/>
    </source>
</evidence>
<evidence type="ECO:0000313" key="18">
    <source>
        <dbReference type="EMBL" id="AEP09586.1"/>
    </source>
</evidence>
<dbReference type="HOGENOM" id="CLU_027070_8_1_5"/>
<dbReference type="InterPro" id="IPR012907">
    <property type="entry name" value="Peptidase_S11_C"/>
</dbReference>
<evidence type="ECO:0000256" key="5">
    <source>
        <dbReference type="ARBA" id="ARBA00022645"/>
    </source>
</evidence>
<feature type="active site" evidence="13">
    <location>
        <position position="143"/>
    </location>
</feature>
<feature type="binding site" evidence="14">
    <location>
        <position position="245"/>
    </location>
    <ligand>
        <name>substrate</name>
    </ligand>
</feature>
<keyword evidence="9" id="KW-0133">Cell shape</keyword>
<dbReference type="GO" id="GO:0009002">
    <property type="term" value="F:serine-type D-Ala-D-Ala carboxypeptidase activity"/>
    <property type="evidence" value="ECO:0007669"/>
    <property type="project" value="UniProtKB-EC"/>
</dbReference>
<evidence type="ECO:0000256" key="9">
    <source>
        <dbReference type="ARBA" id="ARBA00022960"/>
    </source>
</evidence>
<dbReference type="Gene3D" id="2.60.410.10">
    <property type="entry name" value="D-Ala-D-Ala carboxypeptidase, C-terminal domain"/>
    <property type="match status" value="1"/>
</dbReference>
<dbReference type="GO" id="GO:0006508">
    <property type="term" value="P:proteolysis"/>
    <property type="evidence" value="ECO:0007669"/>
    <property type="project" value="UniProtKB-KW"/>
</dbReference>
<reference evidence="18 19" key="1">
    <citation type="journal article" date="2011" name="BMC Genomics">
        <title>Genomic insights into an obligate epibiotic bacterial predator: Micavibrio aeruginosavorus ARL-13.</title>
        <authorList>
            <person name="Wang Z."/>
            <person name="Kadouri D."/>
            <person name="Wu M."/>
        </authorList>
    </citation>
    <scope>NUCLEOTIDE SEQUENCE [LARGE SCALE GENOMIC DNA]</scope>
    <source>
        <strain evidence="18 19">ARL-13</strain>
    </source>
</reference>
<keyword evidence="7 16" id="KW-0732">Signal</keyword>
<keyword evidence="8" id="KW-0378">Hydrolase</keyword>
<dbReference type="InterPro" id="IPR015956">
    <property type="entry name" value="Peniciliin-bd_prot_C_sf"/>
</dbReference>
<keyword evidence="5 18" id="KW-0121">Carboxypeptidase</keyword>
<dbReference type="RefSeq" id="WP_014102809.1">
    <property type="nucleotide sequence ID" value="NC_016026.1"/>
</dbReference>
<feature type="signal peptide" evidence="16">
    <location>
        <begin position="1"/>
        <end position="24"/>
    </location>
</feature>
<keyword evidence="10" id="KW-0573">Peptidoglycan synthesis</keyword>
<evidence type="ECO:0000256" key="15">
    <source>
        <dbReference type="RuleBase" id="RU004016"/>
    </source>
</evidence>
<gene>
    <name evidence="18" type="ordered locus">MICA_1264</name>
</gene>
<evidence type="ECO:0000256" key="16">
    <source>
        <dbReference type="SAM" id="SignalP"/>
    </source>
</evidence>
<feature type="active site" description="Acyl-ester intermediate" evidence="13">
    <location>
        <position position="83"/>
    </location>
</feature>
<proteinExistence type="inferred from homology"/>
<accession>G2KRM4</accession>
<dbReference type="PRINTS" id="PR00725">
    <property type="entry name" value="DADACBPTASE1"/>
</dbReference>
<feature type="domain" description="Peptidase S11 D-Ala-D-Ala carboxypeptidase A C-terminal" evidence="17">
    <location>
        <begin position="295"/>
        <end position="385"/>
    </location>
</feature>
<comment type="similarity">
    <text evidence="3 15">Belongs to the peptidase S11 family.</text>
</comment>
<dbReference type="UniPathway" id="UPA00219"/>
<evidence type="ECO:0000313" key="19">
    <source>
        <dbReference type="Proteomes" id="UP000009286"/>
    </source>
</evidence>
<dbReference type="InterPro" id="IPR037167">
    <property type="entry name" value="Peptidase_S11_C_sf"/>
</dbReference>
<name>G2KRM4_MICAA</name>
<dbReference type="GO" id="GO:0008360">
    <property type="term" value="P:regulation of cell shape"/>
    <property type="evidence" value="ECO:0007669"/>
    <property type="project" value="UniProtKB-KW"/>
</dbReference>
<evidence type="ECO:0000256" key="12">
    <source>
        <dbReference type="ARBA" id="ARBA00034000"/>
    </source>
</evidence>
<dbReference type="STRING" id="856793.MICA_1264"/>
<dbReference type="InterPro" id="IPR018044">
    <property type="entry name" value="Peptidase_S11"/>
</dbReference>
<dbReference type="eggNOG" id="COG1686">
    <property type="taxonomic scope" value="Bacteria"/>
</dbReference>
<keyword evidence="6" id="KW-0645">Protease</keyword>
<protein>
    <recommendedName>
        <fullName evidence="4">serine-type D-Ala-D-Ala carboxypeptidase</fullName>
        <ecNumber evidence="4">3.4.16.4</ecNumber>
    </recommendedName>
</protein>
<dbReference type="GO" id="GO:0009252">
    <property type="term" value="P:peptidoglycan biosynthetic process"/>
    <property type="evidence" value="ECO:0007669"/>
    <property type="project" value="UniProtKB-UniPathway"/>
</dbReference>
<evidence type="ECO:0000256" key="2">
    <source>
        <dbReference type="ARBA" id="ARBA00004752"/>
    </source>
</evidence>
<evidence type="ECO:0000256" key="8">
    <source>
        <dbReference type="ARBA" id="ARBA00022801"/>
    </source>
</evidence>
<evidence type="ECO:0000256" key="6">
    <source>
        <dbReference type="ARBA" id="ARBA00022670"/>
    </source>
</evidence>
<comment type="pathway">
    <text evidence="2">Cell wall biogenesis; peptidoglycan biosynthesis.</text>
</comment>
<evidence type="ECO:0000256" key="4">
    <source>
        <dbReference type="ARBA" id="ARBA00012448"/>
    </source>
</evidence>
<evidence type="ECO:0000256" key="1">
    <source>
        <dbReference type="ARBA" id="ARBA00003217"/>
    </source>
</evidence>
<dbReference type="KEGG" id="mai:MICA_1264"/>
<keyword evidence="19" id="KW-1185">Reference proteome</keyword>
<dbReference type="SMART" id="SM00936">
    <property type="entry name" value="PBP5_C"/>
    <property type="match status" value="1"/>
</dbReference>
<dbReference type="InterPro" id="IPR012338">
    <property type="entry name" value="Beta-lactam/transpept-like"/>
</dbReference>
<dbReference type="SUPFAM" id="SSF56601">
    <property type="entry name" value="beta-lactamase/transpeptidase-like"/>
    <property type="match status" value="1"/>
</dbReference>
<dbReference type="OrthoDB" id="9795979at2"/>
<dbReference type="PANTHER" id="PTHR21581:SF6">
    <property type="entry name" value="TRAFFICKING PROTEIN PARTICLE COMPLEX SUBUNIT 12"/>
    <property type="match status" value="1"/>
</dbReference>
<comment type="function">
    <text evidence="1">Removes C-terminal D-alanyl residues from sugar-peptide cell wall precursors.</text>
</comment>
<organism evidence="18 19">
    <name type="scientific">Micavibrio aeruginosavorus (strain ARL-13)</name>
    <dbReference type="NCBI Taxonomy" id="856793"/>
    <lineage>
        <taxon>Bacteria</taxon>
        <taxon>Pseudomonadati</taxon>
        <taxon>Bdellovibrionota</taxon>
        <taxon>Bdellovibrionia</taxon>
        <taxon>Bdellovibrionales</taxon>
        <taxon>Pseudobdellovibrionaceae</taxon>
        <taxon>Micavibrio</taxon>
    </lineage>
</organism>
<dbReference type="AlphaFoldDB" id="G2KRM4"/>
<evidence type="ECO:0000259" key="17">
    <source>
        <dbReference type="SMART" id="SM00936"/>
    </source>
</evidence>
<evidence type="ECO:0000256" key="10">
    <source>
        <dbReference type="ARBA" id="ARBA00022984"/>
    </source>
</evidence>
<dbReference type="PANTHER" id="PTHR21581">
    <property type="entry name" value="D-ALANYL-D-ALANINE CARBOXYPEPTIDASE"/>
    <property type="match status" value="1"/>
</dbReference>
<sequence>MTKIKSLILTVFIAVFALPMAAMAQPDDKLDSASSFDMQKLMNRAISGNLNDQTTAKQAIIMDYDTGMVLMEKDADVRMPTASMSKTMTLHMVFKALKEGKIALDTMLPVSEKAWKMQGSKMWVELGKAVSVEDLIRGVAIQSGNDATIVLAEGLAGTEEAFATMMNEEAKRMGMMNSNFTNASGWPDPNHYSTARDLAILAVDTIRNYPEYYPYYAELEYTYHNIRQANRNPILTQNLGADGIKTGHTEEAGYGLMASAVRDGRRIVLVINGLDSMAARAQESARLVAWAQSTFENVSLFKAGDVVEEAEVVMGQAATVPLVVEENIKITLKKAMRNDLKVSVLYKGPLQAPVKKGDVVGALKIEAPGLHPFEVPLVAGADVAELGLFAKTIEKAKVMIGQKKVSVPAQPDPVVKSAAEPVAQ</sequence>
<feature type="active site" description="Proton acceptor" evidence="13">
    <location>
        <position position="86"/>
    </location>
</feature>
<dbReference type="Pfam" id="PF00768">
    <property type="entry name" value="Peptidase_S11"/>
    <property type="match status" value="1"/>
</dbReference>
<dbReference type="Gene3D" id="3.40.710.10">
    <property type="entry name" value="DD-peptidase/beta-lactamase superfamily"/>
    <property type="match status" value="1"/>
</dbReference>
<evidence type="ECO:0000256" key="3">
    <source>
        <dbReference type="ARBA" id="ARBA00007164"/>
    </source>
</evidence>
<dbReference type="InterPro" id="IPR001967">
    <property type="entry name" value="Peptidase_S11_N"/>
</dbReference>
<comment type="catalytic activity">
    <reaction evidence="12">
        <text>Preferential cleavage: (Ac)2-L-Lys-D-Ala-|-D-Ala. Also transpeptidation of peptidyl-alanyl moieties that are N-acyl substituents of D-alanine.</text>
        <dbReference type="EC" id="3.4.16.4"/>
    </reaction>
</comment>